<accession>L8GL98</accession>
<feature type="domain" description="C2" evidence="3">
    <location>
        <begin position="4"/>
        <end position="125"/>
    </location>
</feature>
<dbReference type="SUPFAM" id="SSF54518">
    <property type="entry name" value="Tubby C-terminal domain-like"/>
    <property type="match status" value="1"/>
</dbReference>
<dbReference type="Pfam" id="PF04525">
    <property type="entry name" value="LOR"/>
    <property type="match status" value="1"/>
</dbReference>
<dbReference type="InterPro" id="IPR007612">
    <property type="entry name" value="LOR"/>
</dbReference>
<dbReference type="Gene3D" id="2.40.160.200">
    <property type="entry name" value="LURP1-related"/>
    <property type="match status" value="1"/>
</dbReference>
<dbReference type="PROSITE" id="PS50004">
    <property type="entry name" value="C2"/>
    <property type="match status" value="1"/>
</dbReference>
<organism evidence="4 5">
    <name type="scientific">Acanthamoeba castellanii (strain ATCC 30010 / Neff)</name>
    <dbReference type="NCBI Taxonomy" id="1257118"/>
    <lineage>
        <taxon>Eukaryota</taxon>
        <taxon>Amoebozoa</taxon>
        <taxon>Discosea</taxon>
        <taxon>Longamoebia</taxon>
        <taxon>Centramoebida</taxon>
        <taxon>Acanthamoebidae</taxon>
        <taxon>Acanthamoeba</taxon>
    </lineage>
</organism>
<proteinExistence type="inferred from homology"/>
<dbReference type="Pfam" id="PF00168">
    <property type="entry name" value="C2"/>
    <property type="match status" value="1"/>
</dbReference>
<dbReference type="KEGG" id="acan:ACA1_077030"/>
<protein>
    <submittedName>
        <fullName evidence="4">C2 domain containing protein</fullName>
    </submittedName>
</protein>
<keyword evidence="5" id="KW-1185">Reference proteome</keyword>
<feature type="region of interest" description="Disordered" evidence="2">
    <location>
        <begin position="587"/>
        <end position="623"/>
    </location>
</feature>
<comment type="similarity">
    <text evidence="1">Belongs to the LOR family.</text>
</comment>
<dbReference type="SMART" id="SM00239">
    <property type="entry name" value="C2"/>
    <property type="match status" value="1"/>
</dbReference>
<feature type="compositionally biased region" description="Low complexity" evidence="2">
    <location>
        <begin position="596"/>
        <end position="605"/>
    </location>
</feature>
<evidence type="ECO:0000256" key="2">
    <source>
        <dbReference type="SAM" id="MobiDB-lite"/>
    </source>
</evidence>
<dbReference type="OrthoDB" id="1029639at2759"/>
<evidence type="ECO:0000256" key="1">
    <source>
        <dbReference type="ARBA" id="ARBA00005437"/>
    </source>
</evidence>
<reference evidence="4 5" key="1">
    <citation type="journal article" date="2013" name="Genome Biol.">
        <title>Genome of Acanthamoeba castellanii highlights extensive lateral gene transfer and early evolution of tyrosine kinase signaling.</title>
        <authorList>
            <person name="Clarke M."/>
            <person name="Lohan A.J."/>
            <person name="Liu B."/>
            <person name="Lagkouvardos I."/>
            <person name="Roy S."/>
            <person name="Zafar N."/>
            <person name="Bertelli C."/>
            <person name="Schilde C."/>
            <person name="Kianianmomeni A."/>
            <person name="Burglin T.R."/>
            <person name="Frech C."/>
            <person name="Turcotte B."/>
            <person name="Kopec K.O."/>
            <person name="Synnott J.M."/>
            <person name="Choo C."/>
            <person name="Paponov I."/>
            <person name="Finkler A."/>
            <person name="Soon Heng Tan C."/>
            <person name="Hutchins A.P."/>
            <person name="Weinmeier T."/>
            <person name="Rattei T."/>
            <person name="Chu J.S."/>
            <person name="Gimenez G."/>
            <person name="Irimia M."/>
            <person name="Rigden D.J."/>
            <person name="Fitzpatrick D.A."/>
            <person name="Lorenzo-Morales J."/>
            <person name="Bateman A."/>
            <person name="Chiu C.H."/>
            <person name="Tang P."/>
            <person name="Hegemann P."/>
            <person name="Fromm H."/>
            <person name="Raoult D."/>
            <person name="Greub G."/>
            <person name="Miranda-Saavedra D."/>
            <person name="Chen N."/>
            <person name="Nash P."/>
            <person name="Ginger M.L."/>
            <person name="Horn M."/>
            <person name="Schaap P."/>
            <person name="Caler L."/>
            <person name="Loftus B."/>
        </authorList>
    </citation>
    <scope>NUCLEOTIDE SEQUENCE [LARGE SCALE GENOMIC DNA]</scope>
    <source>
        <strain evidence="4 5">Neff</strain>
    </source>
</reference>
<dbReference type="STRING" id="1257118.L8GL98"/>
<evidence type="ECO:0000259" key="3">
    <source>
        <dbReference type="PROSITE" id="PS50004"/>
    </source>
</evidence>
<dbReference type="InterPro" id="IPR025659">
    <property type="entry name" value="Tubby-like_C"/>
</dbReference>
<dbReference type="GeneID" id="14914405"/>
<dbReference type="Gene3D" id="2.60.40.150">
    <property type="entry name" value="C2 domain"/>
    <property type="match status" value="1"/>
</dbReference>
<dbReference type="AlphaFoldDB" id="L8GL98"/>
<sequence>MQQPENLPYGGTTTGEALNREVLTIEIREARDLLAGELMKSCEPYVVMTMYDSSGRPIGTRKTNVVAGSLNPYWMERFEFQLTQWDKEGGYVEVTAIDNRNNERLGYIRQPLFRLSETGAMEGWYYLDRTRHHSAALYFRMLIHPYRSLGAPAVGTGLASGISARQPAAATGIGVSGVGSRTPLGPTVYGATSGAADGFASPSGLPMGAAPATSTPAVGAPGMTPVVGPVMAREPGTAPLFVMRHRFWALANTYEVKDSQGLLLYRLVGNFADKLDDIRIADSTGHEVGYIREESSLISRVYRMPTYLISVYGTSAKLKRKLISINEPIFSLRPFNAASIHAKGLTAELLSNFAENEFSFYQGDTIIADARQGQYGIRVAPTFSNPLLILAATVAMDRIHDVTGMRPISGVYSDSKTLMSKVTRRGKKRPTVVTTTATPVATTTARTAAPVVSTTTTTTAAAPLAAAVATPVAPIVTPVSTPATPVAATPIVTPVTAAAVTTNPYAAYYDERGVPTTPVVSVTTVPRGESREGLEYYGTSLGTTGLGTTTAAATMQPRAELAARETLRQETEQQMMQAERIELAQMGGGPSTMATGGQQYAAQQQHLEKERDQKMTSSEIRQAQPVQIPIMGAGAFD</sequence>
<dbReference type="InterPro" id="IPR038595">
    <property type="entry name" value="LOR_sf"/>
</dbReference>
<dbReference type="Proteomes" id="UP000011083">
    <property type="component" value="Unassembled WGS sequence"/>
</dbReference>
<name>L8GL98_ACACF</name>
<evidence type="ECO:0000313" key="5">
    <source>
        <dbReference type="Proteomes" id="UP000011083"/>
    </source>
</evidence>
<dbReference type="SUPFAM" id="SSF49562">
    <property type="entry name" value="C2 domain (Calcium/lipid-binding domain, CaLB)"/>
    <property type="match status" value="1"/>
</dbReference>
<evidence type="ECO:0000313" key="4">
    <source>
        <dbReference type="EMBL" id="ELR13850.1"/>
    </source>
</evidence>
<dbReference type="VEuPathDB" id="AmoebaDB:ACA1_077030"/>
<dbReference type="CDD" id="cd00030">
    <property type="entry name" value="C2"/>
    <property type="match status" value="1"/>
</dbReference>
<dbReference type="RefSeq" id="XP_004335863.1">
    <property type="nucleotide sequence ID" value="XM_004335815.1"/>
</dbReference>
<gene>
    <name evidence="4" type="ORF">ACA1_077030</name>
</gene>
<dbReference type="InterPro" id="IPR035892">
    <property type="entry name" value="C2_domain_sf"/>
</dbReference>
<dbReference type="EMBL" id="KB008074">
    <property type="protein sequence ID" value="ELR13850.1"/>
    <property type="molecule type" value="Genomic_DNA"/>
</dbReference>
<dbReference type="InterPro" id="IPR000008">
    <property type="entry name" value="C2_dom"/>
</dbReference>